<protein>
    <submittedName>
        <fullName evidence="5">Heat shock protein, alpha-crystallin-related, b15</fullName>
    </submittedName>
</protein>
<dbReference type="AGR" id="ZFIN:ZDB-GENE-080214-5"/>
<dbReference type="GeneID" id="555589"/>
<reference evidence="5" key="4">
    <citation type="journal article" date="2016" name="BMC Genomics">
        <title>Gene evolution and gene expression after whole genome duplication in fish: the PhyloFish database.</title>
        <authorList>
            <person name="Pasquier J."/>
            <person name="Cabau C."/>
            <person name="Nguyen T."/>
            <person name="Jouanno E."/>
            <person name="Severac D."/>
            <person name="Braasch I."/>
            <person name="Journot L."/>
            <person name="Pontarotti P."/>
            <person name="Klopp C."/>
            <person name="Postlethwait J.H."/>
            <person name="Guiguen Y."/>
            <person name="Bobe J."/>
        </authorList>
    </citation>
    <scope>NUCLEOTIDE SEQUENCE</scope>
    <source>
        <strain evidence="5">Tuebingen</strain>
    </source>
</reference>
<dbReference type="InterPro" id="IPR001436">
    <property type="entry name" value="Alpha-crystallin/sHSP_animal"/>
</dbReference>
<reference evidence="5" key="5">
    <citation type="submission" date="2025-08" db="UniProtKB">
        <authorList>
            <consortium name="RefSeq"/>
        </authorList>
    </citation>
    <scope>IDENTIFICATION</scope>
    <source>
        <strain evidence="5">Tuebingen</strain>
    </source>
</reference>
<feature type="domain" description="SHSP" evidence="3">
    <location>
        <begin position="20"/>
        <end position="129"/>
    </location>
</feature>
<evidence type="ECO:0000256" key="2">
    <source>
        <dbReference type="RuleBase" id="RU003616"/>
    </source>
</evidence>
<name>A0A8M1NEU8_DANRE</name>
<reference evidence="5" key="2">
    <citation type="journal article" date="2008" name="Dev. Dyn.">
        <title>Developmental expression patterns of the zebrafish small heat shock proteins.</title>
        <authorList>
            <person name="Marvin M."/>
            <person name="O'Rourke D."/>
            <person name="Kurihara T."/>
            <person name="Juliano C.E."/>
            <person name="Harrison K.L."/>
            <person name="Hutson L.D."/>
        </authorList>
    </citation>
    <scope>NUCLEOTIDE SEQUENCE</scope>
    <source>
        <strain evidence="5">Tuebingen</strain>
    </source>
</reference>
<comment type="similarity">
    <text evidence="1 2">Belongs to the small heat shock protein (HSP20) family.</text>
</comment>
<evidence type="ECO:0000256" key="1">
    <source>
        <dbReference type="PROSITE-ProRule" id="PRU00285"/>
    </source>
</evidence>
<dbReference type="PRINTS" id="PR00299">
    <property type="entry name" value="ACRYSTALLIN"/>
</dbReference>
<dbReference type="KEGG" id="dre:555589"/>
<dbReference type="CTD" id="555589"/>
<dbReference type="AlphaFoldDB" id="A0A8M1NEU8"/>
<dbReference type="SUPFAM" id="SSF49764">
    <property type="entry name" value="HSP20-like chaperones"/>
    <property type="match status" value="1"/>
</dbReference>
<dbReference type="InterPro" id="IPR008978">
    <property type="entry name" value="HSP20-like_chaperone"/>
</dbReference>
<dbReference type="Gene3D" id="2.60.40.790">
    <property type="match status" value="1"/>
</dbReference>
<dbReference type="PANTHER" id="PTHR45640">
    <property type="entry name" value="HEAT SHOCK PROTEIN HSP-12.2-RELATED"/>
    <property type="match status" value="1"/>
</dbReference>
<dbReference type="ZFIN" id="ZDB-GENE-080214-5">
    <property type="gene designation" value="hspb15"/>
</dbReference>
<accession>A0A8M1NEU8</accession>
<sequence length="154" mass="17128">MPFPLFSSLCKEIPSKPCSGSEGHVSDAVCEQMIGEQDWKVCLDVGPFSPEEISVKTRDGYLEITGNHEERQENHRLISRSFARKYKLPADLDLKQISSMLSPDGVLSVEAPLTGSNISFPGEIVIPIHMMDKRLPAKTDELCLTSNQRHSDSQ</sequence>
<reference evidence="5" key="1">
    <citation type="journal article" date="2007" name="Gene">
        <title>Genome-wide analysis and expression profiling of the small heat shock proteins in zebrafish.</title>
        <authorList>
            <person name="Elicker K.S."/>
            <person name="Hutson L.D."/>
        </authorList>
    </citation>
    <scope>NUCLEOTIDE SEQUENCE</scope>
    <source>
        <strain evidence="5">Tuebingen</strain>
    </source>
</reference>
<evidence type="ECO:0000313" key="6">
    <source>
        <dbReference type="ZFIN" id="ZDB-GENE-080214-5"/>
    </source>
</evidence>
<evidence type="ECO:0000259" key="3">
    <source>
        <dbReference type="PROSITE" id="PS01031"/>
    </source>
</evidence>
<dbReference type="InterPro" id="IPR002068">
    <property type="entry name" value="A-crystallin/Hsp20_dom"/>
</dbReference>
<evidence type="ECO:0000313" key="4">
    <source>
        <dbReference type="Proteomes" id="UP000000437"/>
    </source>
</evidence>
<keyword evidence="4" id="KW-1185">Reference proteome</keyword>
<keyword evidence="5" id="KW-0346">Stress response</keyword>
<dbReference type="Pfam" id="PF00011">
    <property type="entry name" value="HSP20"/>
    <property type="match status" value="1"/>
</dbReference>
<reference evidence="5" key="3">
    <citation type="journal article" date="2015" name="Nat. Commun.">
        <title>RFX transcription factors are essential for hearing in mice.</title>
        <authorList>
            <person name="Elkon R."/>
            <person name="Milon B."/>
            <person name="Morrison L."/>
            <person name="Shah M."/>
            <person name="Vijayakumar S."/>
            <person name="Racherla M."/>
            <person name="Leitch C.C."/>
            <person name="Silipino L."/>
            <person name="Hadi S."/>
            <person name="Weiss-Gayet M."/>
            <person name="Barras E."/>
            <person name="Schmid C.D."/>
            <person name="Ait-Lounis A."/>
            <person name="Barnes A."/>
            <person name="Song Y."/>
            <person name="Eisenman D.J."/>
            <person name="Eliyahu E."/>
            <person name="Frolenkov G.I."/>
            <person name="Strome S.E."/>
            <person name="Durand B."/>
            <person name="Zaghloul N.A."/>
            <person name="Jones S.M."/>
            <person name="Reith W."/>
            <person name="Hertzano R."/>
        </authorList>
    </citation>
    <scope>NUCLEOTIDE SEQUENCE</scope>
    <source>
        <strain evidence="5">Tuebingen</strain>
    </source>
</reference>
<dbReference type="Proteomes" id="UP000000437">
    <property type="component" value="Chromosome 5"/>
</dbReference>
<dbReference type="PROSITE" id="PS01031">
    <property type="entry name" value="SHSP"/>
    <property type="match status" value="1"/>
</dbReference>
<dbReference type="RefSeq" id="NP_001092202.2">
    <property type="nucleotide sequence ID" value="NM_001098732.2"/>
</dbReference>
<gene>
    <name evidence="5 6" type="primary">hspb15</name>
</gene>
<proteinExistence type="inferred from homology"/>
<organism evidence="4 5">
    <name type="scientific">Danio rerio</name>
    <name type="common">Zebrafish</name>
    <name type="synonym">Brachydanio rerio</name>
    <dbReference type="NCBI Taxonomy" id="7955"/>
    <lineage>
        <taxon>Eukaryota</taxon>
        <taxon>Metazoa</taxon>
        <taxon>Chordata</taxon>
        <taxon>Craniata</taxon>
        <taxon>Vertebrata</taxon>
        <taxon>Euteleostomi</taxon>
        <taxon>Actinopterygii</taxon>
        <taxon>Neopterygii</taxon>
        <taxon>Teleostei</taxon>
        <taxon>Ostariophysi</taxon>
        <taxon>Cypriniformes</taxon>
        <taxon>Danionidae</taxon>
        <taxon>Danioninae</taxon>
        <taxon>Danio</taxon>
    </lineage>
</organism>
<evidence type="ECO:0000313" key="5">
    <source>
        <dbReference type="RefSeq" id="NP_001092202.2"/>
    </source>
</evidence>
<dbReference type="PANTHER" id="PTHR45640:SF7">
    <property type="entry name" value="HEAT SHOCK PROTEIN BETA-1"/>
    <property type="match status" value="1"/>
</dbReference>
<dbReference type="CDD" id="cd06526">
    <property type="entry name" value="metazoan_ACD"/>
    <property type="match status" value="1"/>
</dbReference>